<comment type="caution">
    <text evidence="5">The sequence shown here is derived from an EMBL/GenBank/DDBJ whole genome shotgun (WGS) entry which is preliminary data.</text>
</comment>
<dbReference type="GO" id="GO:0005811">
    <property type="term" value="C:lipid droplet"/>
    <property type="evidence" value="ECO:0007669"/>
    <property type="project" value="TreeGrafter"/>
</dbReference>
<proteinExistence type="inferred from homology"/>
<evidence type="ECO:0000256" key="4">
    <source>
        <dbReference type="RuleBase" id="RU000363"/>
    </source>
</evidence>
<dbReference type="PROSITE" id="PS00061">
    <property type="entry name" value="ADH_SHORT"/>
    <property type="match status" value="1"/>
</dbReference>
<dbReference type="PRINTS" id="PR00080">
    <property type="entry name" value="SDRFAMILY"/>
</dbReference>
<evidence type="ECO:0000313" key="5">
    <source>
        <dbReference type="EMBL" id="KAH7150561.1"/>
    </source>
</evidence>
<keyword evidence="3" id="KW-0560">Oxidoreductase</keyword>
<dbReference type="OrthoDB" id="2102561at2759"/>
<sequence>MPSFNGAGQSYHTSISKFPNMSVQPSRKSVLITGCSPGGIGCALAQEFQARNCNVIATARKPEALAELEALGLTAVRLDVDDEDSINDCKAQVEEITGGKLDILVNNAGVRYVMPLTDTEPERVRSVFETNVISVMTLTNKMMPLLLASEGLIVNISSYSDRLGYPFKGVYAMSKAALTSYSQNLSIELAHYNVRVLNVVTSFVSSKGQSGVAEPWPRDSLFNSMRGAGQQAGSGKRMTAEEYATHVVAESLRGKGWSFGPWRFFGTRETMRIGTMCTKMWLLEMLGYGWIRFMMLRNWPFWKLRDALQNKKGN</sequence>
<dbReference type="GO" id="GO:0005783">
    <property type="term" value="C:endoplasmic reticulum"/>
    <property type="evidence" value="ECO:0007669"/>
    <property type="project" value="TreeGrafter"/>
</dbReference>
<dbReference type="InterPro" id="IPR002347">
    <property type="entry name" value="SDR_fam"/>
</dbReference>
<dbReference type="InterPro" id="IPR020904">
    <property type="entry name" value="Sc_DH/Rdtase_CS"/>
</dbReference>
<gene>
    <name evidence="5" type="ORF">B0J13DRAFT_550392</name>
</gene>
<accession>A0A9P9JAM4</accession>
<keyword evidence="6" id="KW-1185">Reference proteome</keyword>
<dbReference type="GO" id="GO:0019433">
    <property type="term" value="P:triglyceride catabolic process"/>
    <property type="evidence" value="ECO:0007669"/>
    <property type="project" value="TreeGrafter"/>
</dbReference>
<keyword evidence="2" id="KW-0521">NADP</keyword>
<dbReference type="PANTHER" id="PTHR44169">
    <property type="entry name" value="NADPH-DEPENDENT 1-ACYLDIHYDROXYACETONE PHOSPHATE REDUCTASE"/>
    <property type="match status" value="1"/>
</dbReference>
<dbReference type="InterPro" id="IPR036291">
    <property type="entry name" value="NAD(P)-bd_dom_sf"/>
</dbReference>
<comment type="similarity">
    <text evidence="1 4">Belongs to the short-chain dehydrogenases/reductases (SDR) family.</text>
</comment>
<protein>
    <submittedName>
        <fullName evidence="5">Short chain dehydrogenase reductase</fullName>
    </submittedName>
</protein>
<dbReference type="Proteomes" id="UP000717696">
    <property type="component" value="Unassembled WGS sequence"/>
</dbReference>
<dbReference type="PRINTS" id="PR00081">
    <property type="entry name" value="GDHRDH"/>
</dbReference>
<evidence type="ECO:0000256" key="2">
    <source>
        <dbReference type="ARBA" id="ARBA00022857"/>
    </source>
</evidence>
<organism evidence="5 6">
    <name type="scientific">Dactylonectria estremocensis</name>
    <dbReference type="NCBI Taxonomy" id="1079267"/>
    <lineage>
        <taxon>Eukaryota</taxon>
        <taxon>Fungi</taxon>
        <taxon>Dikarya</taxon>
        <taxon>Ascomycota</taxon>
        <taxon>Pezizomycotina</taxon>
        <taxon>Sordariomycetes</taxon>
        <taxon>Hypocreomycetidae</taxon>
        <taxon>Hypocreales</taxon>
        <taxon>Nectriaceae</taxon>
        <taxon>Dactylonectria</taxon>
    </lineage>
</organism>
<dbReference type="EMBL" id="JAGMUU010000006">
    <property type="protein sequence ID" value="KAH7150561.1"/>
    <property type="molecule type" value="Genomic_DNA"/>
</dbReference>
<dbReference type="SUPFAM" id="SSF51735">
    <property type="entry name" value="NAD(P)-binding Rossmann-fold domains"/>
    <property type="match status" value="1"/>
</dbReference>
<dbReference type="GO" id="GO:0004806">
    <property type="term" value="F:triacylglycerol lipase activity"/>
    <property type="evidence" value="ECO:0007669"/>
    <property type="project" value="TreeGrafter"/>
</dbReference>
<dbReference type="GO" id="GO:0006654">
    <property type="term" value="P:phosphatidic acid biosynthetic process"/>
    <property type="evidence" value="ECO:0007669"/>
    <property type="project" value="TreeGrafter"/>
</dbReference>
<name>A0A9P9JAM4_9HYPO</name>
<reference evidence="5" key="1">
    <citation type="journal article" date="2021" name="Nat. Commun.">
        <title>Genetic determinants of endophytism in the Arabidopsis root mycobiome.</title>
        <authorList>
            <person name="Mesny F."/>
            <person name="Miyauchi S."/>
            <person name="Thiergart T."/>
            <person name="Pickel B."/>
            <person name="Atanasova L."/>
            <person name="Karlsson M."/>
            <person name="Huettel B."/>
            <person name="Barry K.W."/>
            <person name="Haridas S."/>
            <person name="Chen C."/>
            <person name="Bauer D."/>
            <person name="Andreopoulos W."/>
            <person name="Pangilinan J."/>
            <person name="LaButti K."/>
            <person name="Riley R."/>
            <person name="Lipzen A."/>
            <person name="Clum A."/>
            <person name="Drula E."/>
            <person name="Henrissat B."/>
            <person name="Kohler A."/>
            <person name="Grigoriev I.V."/>
            <person name="Martin F.M."/>
            <person name="Hacquard S."/>
        </authorList>
    </citation>
    <scope>NUCLEOTIDE SEQUENCE</scope>
    <source>
        <strain evidence="5">MPI-CAGE-AT-0021</strain>
    </source>
</reference>
<evidence type="ECO:0000313" key="6">
    <source>
        <dbReference type="Proteomes" id="UP000717696"/>
    </source>
</evidence>
<evidence type="ECO:0000256" key="1">
    <source>
        <dbReference type="ARBA" id="ARBA00006484"/>
    </source>
</evidence>
<dbReference type="Gene3D" id="3.40.50.720">
    <property type="entry name" value="NAD(P)-binding Rossmann-like Domain"/>
    <property type="match status" value="1"/>
</dbReference>
<dbReference type="Pfam" id="PF00106">
    <property type="entry name" value="adh_short"/>
    <property type="match status" value="1"/>
</dbReference>
<evidence type="ECO:0000256" key="3">
    <source>
        <dbReference type="ARBA" id="ARBA00023002"/>
    </source>
</evidence>
<dbReference type="GO" id="GO:0000140">
    <property type="term" value="F:acylglycerone-phosphate reductase (NADP+) activity"/>
    <property type="evidence" value="ECO:0007669"/>
    <property type="project" value="TreeGrafter"/>
</dbReference>
<dbReference type="PANTHER" id="PTHR44169:SF6">
    <property type="entry name" value="NADPH-DEPENDENT 1-ACYLDIHYDROXYACETONE PHOSPHATE REDUCTASE"/>
    <property type="match status" value="1"/>
</dbReference>
<dbReference type="AlphaFoldDB" id="A0A9P9JAM4"/>